<evidence type="ECO:0000313" key="1">
    <source>
        <dbReference type="EMBL" id="WQH16096.1"/>
    </source>
</evidence>
<evidence type="ECO:0000313" key="2">
    <source>
        <dbReference type="Proteomes" id="UP001327459"/>
    </source>
</evidence>
<dbReference type="InterPro" id="IPR015867">
    <property type="entry name" value="N-reg_PII/ATP_PRibTrfase_C"/>
</dbReference>
<dbReference type="InterPro" id="IPR021634">
    <property type="entry name" value="DUF3240"/>
</dbReference>
<gene>
    <name evidence="1" type="ORF">SR882_10070</name>
</gene>
<reference evidence="1 2" key="1">
    <citation type="submission" date="2023-11" db="EMBL/GenBank/DDBJ databases">
        <title>MicrobeMod: A computational toolkit for identifying prokaryotic methylation and restriction-modification with nanopore sequencing.</title>
        <authorList>
            <person name="Crits-Christoph A."/>
            <person name="Kang S.C."/>
            <person name="Lee H."/>
            <person name="Ostrov N."/>
        </authorList>
    </citation>
    <scope>NUCLEOTIDE SEQUENCE [LARGE SCALE GENOMIC DNA]</scope>
    <source>
        <strain evidence="1 2">ATCC 49870</strain>
    </source>
</reference>
<keyword evidence="2" id="KW-1185">Reference proteome</keyword>
<sequence length="100" mass="11339">MTDVLLTLIARPDVEEIVIDWLLGREELSGFTGEAAWGHSREHGRFNLVEQVTGRQRRAVFHLKLDQQEAEPLLEAMRDDLAGLGLRYWLVPMLDSGVIA</sequence>
<dbReference type="Proteomes" id="UP001327459">
    <property type="component" value="Chromosome"/>
</dbReference>
<dbReference type="RefSeq" id="WP_322521113.1">
    <property type="nucleotide sequence ID" value="NZ_CP140153.1"/>
</dbReference>
<protein>
    <submittedName>
        <fullName evidence="1">DUF3240 family protein</fullName>
    </submittedName>
</protein>
<organism evidence="1 2">
    <name type="scientific">Guyparkeria halophila</name>
    <dbReference type="NCBI Taxonomy" id="47960"/>
    <lineage>
        <taxon>Bacteria</taxon>
        <taxon>Pseudomonadati</taxon>
        <taxon>Pseudomonadota</taxon>
        <taxon>Gammaproteobacteria</taxon>
        <taxon>Chromatiales</taxon>
        <taxon>Thioalkalibacteraceae</taxon>
        <taxon>Guyparkeria</taxon>
    </lineage>
</organism>
<name>A0ABZ0YV93_9GAMM</name>
<proteinExistence type="predicted"/>
<dbReference type="Pfam" id="PF11582">
    <property type="entry name" value="DUF3240"/>
    <property type="match status" value="1"/>
</dbReference>
<accession>A0ABZ0YV93</accession>
<dbReference type="EMBL" id="CP140153">
    <property type="protein sequence ID" value="WQH16096.1"/>
    <property type="molecule type" value="Genomic_DNA"/>
</dbReference>
<dbReference type="Gene3D" id="3.30.70.120">
    <property type="match status" value="1"/>
</dbReference>